<protein>
    <submittedName>
        <fullName evidence="2">Uncharacterized protein</fullName>
    </submittedName>
</protein>
<sequence>MYINRIDTLARHLDDYPVKLSTIKTFREMKKLILTVAIFAGAYTTSVAYAAINQNATSTIAVVSQEEWKEVKLEELSETIQKAVKDFAGELYNIAKVEFNEAAEQIRLTLNSKEDNSQKIVILDKEGKEVKN</sequence>
<organism evidence="2 3">
    <name type="scientific">Mucinivorans hirudinis</name>
    <dbReference type="NCBI Taxonomy" id="1433126"/>
    <lineage>
        <taxon>Bacteria</taxon>
        <taxon>Pseudomonadati</taxon>
        <taxon>Bacteroidota</taxon>
        <taxon>Bacteroidia</taxon>
        <taxon>Bacteroidales</taxon>
        <taxon>Rikenellaceae</taxon>
        <taxon>Mucinivorans</taxon>
    </lineage>
</organism>
<keyword evidence="1" id="KW-0472">Membrane</keyword>
<keyword evidence="1" id="KW-0812">Transmembrane</keyword>
<dbReference type="eggNOG" id="ENOG5033HUT">
    <property type="taxonomic scope" value="Bacteria"/>
</dbReference>
<evidence type="ECO:0000256" key="1">
    <source>
        <dbReference type="SAM" id="Phobius"/>
    </source>
</evidence>
<dbReference type="HOGENOM" id="CLU_1914715_0_0_10"/>
<evidence type="ECO:0000313" key="3">
    <source>
        <dbReference type="Proteomes" id="UP000027616"/>
    </source>
</evidence>
<dbReference type="EMBL" id="HG934468">
    <property type="protein sequence ID" value="CDN32931.1"/>
    <property type="molecule type" value="Genomic_DNA"/>
</dbReference>
<dbReference type="KEGG" id="rbc:BN938_2865"/>
<evidence type="ECO:0000313" key="2">
    <source>
        <dbReference type="EMBL" id="CDN32931.1"/>
    </source>
</evidence>
<reference evidence="2 3" key="1">
    <citation type="journal article" date="2015" name="Genome Announc.">
        <title>Complete Genome Sequence of the Novel Leech Symbiont Mucinivorans hirudinis M3T.</title>
        <authorList>
            <person name="Nelson M.C."/>
            <person name="Bomar L."/>
            <person name="Graf J."/>
        </authorList>
    </citation>
    <scope>NUCLEOTIDE SEQUENCE [LARGE SCALE GENOMIC DNA]</scope>
    <source>
        <strain evidence="3">M3</strain>
    </source>
</reference>
<dbReference type="OrthoDB" id="1099258at2"/>
<dbReference type="AlphaFoldDB" id="A0A060RBA7"/>
<gene>
    <name evidence="2" type="ORF">BN938_2865</name>
</gene>
<accession>A0A060RBA7</accession>
<keyword evidence="1" id="KW-1133">Transmembrane helix</keyword>
<dbReference type="Proteomes" id="UP000027616">
    <property type="component" value="Chromosome I"/>
</dbReference>
<proteinExistence type="predicted"/>
<name>A0A060RBA7_9BACT</name>
<keyword evidence="3" id="KW-1185">Reference proteome</keyword>
<feature type="transmembrane region" description="Helical" evidence="1">
    <location>
        <begin position="32"/>
        <end position="52"/>
    </location>
</feature>